<comment type="caution">
    <text evidence="3">The sequence shown here is derived from an EMBL/GenBank/DDBJ whole genome shotgun (WGS) entry which is preliminary data.</text>
</comment>
<dbReference type="Pfam" id="PF00169">
    <property type="entry name" value="PH"/>
    <property type="match status" value="1"/>
</dbReference>
<gene>
    <name evidence="3" type="ORF">CYMTET_13642</name>
</gene>
<dbReference type="GO" id="GO:0005802">
    <property type="term" value="C:trans-Golgi network"/>
    <property type="evidence" value="ECO:0007669"/>
    <property type="project" value="TreeGrafter"/>
</dbReference>
<name>A0AAE0LB78_9CHLO</name>
<dbReference type="InterPro" id="IPR001849">
    <property type="entry name" value="PH_domain"/>
</dbReference>
<dbReference type="GO" id="GO:0042147">
    <property type="term" value="P:retrograde transport, endosome to Golgi"/>
    <property type="evidence" value="ECO:0007669"/>
    <property type="project" value="TreeGrafter"/>
</dbReference>
<dbReference type="GO" id="GO:0001881">
    <property type="term" value="P:receptor recycling"/>
    <property type="evidence" value="ECO:0007669"/>
    <property type="project" value="TreeGrafter"/>
</dbReference>
<keyword evidence="1" id="KW-0597">Phosphoprotein</keyword>
<dbReference type="AlphaFoldDB" id="A0AAE0LB78"/>
<dbReference type="PANTHER" id="PTHR22902:SF27">
    <property type="entry name" value="PLECKSTRIN HOMOLOGY DOMAIN-CONTAINING FAMILY A MEMBER 3"/>
    <property type="match status" value="1"/>
</dbReference>
<dbReference type="GO" id="GO:0005769">
    <property type="term" value="C:early endosome"/>
    <property type="evidence" value="ECO:0007669"/>
    <property type="project" value="TreeGrafter"/>
</dbReference>
<keyword evidence="4" id="KW-1185">Reference proteome</keyword>
<dbReference type="GO" id="GO:0005829">
    <property type="term" value="C:cytosol"/>
    <property type="evidence" value="ECO:0007669"/>
    <property type="project" value="GOC"/>
</dbReference>
<evidence type="ECO:0000259" key="2">
    <source>
        <dbReference type="PROSITE" id="PS50003"/>
    </source>
</evidence>
<dbReference type="PANTHER" id="PTHR22902">
    <property type="entry name" value="SESQUIPEDALIAN"/>
    <property type="match status" value="1"/>
</dbReference>
<accession>A0AAE0LB78</accession>
<evidence type="ECO:0000313" key="4">
    <source>
        <dbReference type="Proteomes" id="UP001190700"/>
    </source>
</evidence>
<dbReference type="SUPFAM" id="SSF50729">
    <property type="entry name" value="PH domain-like"/>
    <property type="match status" value="1"/>
</dbReference>
<dbReference type="PROSITE" id="PS50003">
    <property type="entry name" value="PH_DOMAIN"/>
    <property type="match status" value="1"/>
</dbReference>
<reference evidence="3 4" key="1">
    <citation type="journal article" date="2015" name="Genome Biol. Evol.">
        <title>Comparative Genomics of a Bacterivorous Green Alga Reveals Evolutionary Causalities and Consequences of Phago-Mixotrophic Mode of Nutrition.</title>
        <authorList>
            <person name="Burns J.A."/>
            <person name="Paasch A."/>
            <person name="Narechania A."/>
            <person name="Kim E."/>
        </authorList>
    </citation>
    <scope>NUCLEOTIDE SEQUENCE [LARGE SCALE GENOMIC DNA]</scope>
    <source>
        <strain evidence="3 4">PLY_AMNH</strain>
    </source>
</reference>
<organism evidence="3 4">
    <name type="scientific">Cymbomonas tetramitiformis</name>
    <dbReference type="NCBI Taxonomy" id="36881"/>
    <lineage>
        <taxon>Eukaryota</taxon>
        <taxon>Viridiplantae</taxon>
        <taxon>Chlorophyta</taxon>
        <taxon>Pyramimonadophyceae</taxon>
        <taxon>Pyramimonadales</taxon>
        <taxon>Pyramimonadaceae</taxon>
        <taxon>Cymbomonas</taxon>
    </lineage>
</organism>
<protein>
    <recommendedName>
        <fullName evidence="2">PH domain-containing protein</fullName>
    </recommendedName>
</protein>
<dbReference type="EMBL" id="LGRX02005445">
    <property type="protein sequence ID" value="KAK3278420.1"/>
    <property type="molecule type" value="Genomic_DNA"/>
</dbReference>
<dbReference type="GO" id="GO:0055037">
    <property type="term" value="C:recycling endosome"/>
    <property type="evidence" value="ECO:0007669"/>
    <property type="project" value="TreeGrafter"/>
</dbReference>
<evidence type="ECO:0000313" key="3">
    <source>
        <dbReference type="EMBL" id="KAK3278420.1"/>
    </source>
</evidence>
<feature type="domain" description="PH" evidence="2">
    <location>
        <begin position="51"/>
        <end position="183"/>
    </location>
</feature>
<dbReference type="InterPro" id="IPR011993">
    <property type="entry name" value="PH-like_dom_sf"/>
</dbReference>
<dbReference type="InterPro" id="IPR045188">
    <property type="entry name" value="Boi1/Boi2-like"/>
</dbReference>
<dbReference type="GO" id="GO:0007032">
    <property type="term" value="P:endosome organization"/>
    <property type="evidence" value="ECO:0007669"/>
    <property type="project" value="TreeGrafter"/>
</dbReference>
<dbReference type="Proteomes" id="UP001190700">
    <property type="component" value="Unassembled WGS sequence"/>
</dbReference>
<dbReference type="Gene3D" id="2.30.29.30">
    <property type="entry name" value="Pleckstrin-homology domain (PH domain)/Phosphotyrosine-binding domain (PTB)"/>
    <property type="match status" value="1"/>
</dbReference>
<proteinExistence type="predicted"/>
<dbReference type="SMART" id="SM00233">
    <property type="entry name" value="PH"/>
    <property type="match status" value="1"/>
</dbReference>
<sequence>MKWNRRNEVREELKRRIRINNKRDPVEEQRAVISCGRYKRTSTFQVLLWSRPNKEGYLWKQGKWQLPLANPWKERWCVLSGNYLFYFQKEKRCCTTSTVETFPKGVIPLKGATIVEKNLTREPQTHEICIHVNRAYANTIVRKNYVLTVAKEHTRKQVGEFKLPETDQQNHKDWLEKLKWATYHVVQLHQLSSSEHAVFNVDSRYHFYHELRSVRSNIERAKKDRPNGVFSGEELPVEVSQALENAKRIFEGMMKFSENLASSTVTAFERAQAKKLCDSPWEQELQVARFTGKLKALSVFTLEEIKEHLKGHERFSECLETTDSMHACGLLLSKVAMS</sequence>
<evidence type="ECO:0000256" key="1">
    <source>
        <dbReference type="ARBA" id="ARBA00022553"/>
    </source>
</evidence>